<organism evidence="2 3">
    <name type="scientific">Thiothrix nivea (strain ATCC 35100 / DSM 5205 / JP2)</name>
    <dbReference type="NCBI Taxonomy" id="870187"/>
    <lineage>
        <taxon>Bacteria</taxon>
        <taxon>Pseudomonadati</taxon>
        <taxon>Pseudomonadota</taxon>
        <taxon>Gammaproteobacteria</taxon>
        <taxon>Thiotrichales</taxon>
        <taxon>Thiotrichaceae</taxon>
        <taxon>Thiothrix</taxon>
    </lineage>
</organism>
<dbReference type="PANTHER" id="PTHR45228">
    <property type="entry name" value="CYCLIC DI-GMP PHOSPHODIESTERASE TM_0186-RELATED"/>
    <property type="match status" value="1"/>
</dbReference>
<dbReference type="Gene3D" id="1.10.3210.10">
    <property type="entry name" value="Hypothetical protein af1432"/>
    <property type="match status" value="1"/>
</dbReference>
<evidence type="ECO:0000313" key="2">
    <source>
        <dbReference type="EMBL" id="EIJ34357.1"/>
    </source>
</evidence>
<evidence type="ECO:0000313" key="3">
    <source>
        <dbReference type="Proteomes" id="UP000005317"/>
    </source>
</evidence>
<evidence type="ECO:0000259" key="1">
    <source>
        <dbReference type="PROSITE" id="PS51832"/>
    </source>
</evidence>
<feature type="domain" description="HD-GYP" evidence="1">
    <location>
        <begin position="159"/>
        <end position="356"/>
    </location>
</feature>
<dbReference type="Proteomes" id="UP000005317">
    <property type="component" value="Unassembled WGS sequence"/>
</dbReference>
<sequence>MTCSCIWPNNLASDMNFTLPNLFGALDMAVFLRQDADTFGLHTEAPPWLLFFLRQSEQEGCSLSQTFPYLSCFMEDAEQHWQAHQTQRLPSGIWVETDELGNELALEANALWVDGQAVLLIQHLGEKYREAVNHLQHLRNGLLEQEKLENEVLRRTLKIKQREEEIAIKLVSLTSYRDEETGAHVKRIGLYAAAMAKALNWPGQQVDDIRIAAPMHDIGKIGVPDKILLKKGKLTDTEFAIMKRHTEIGARMLENSNIPVLNMAAEIALCHHEKWDGNGYPRGLSGTDIPLPARITSIVDIYDALVHERVYKKAMSEKEALALMQSMTHSHLDPELFQLFLELLPVMRRIRKEVNEIGDLLVSY</sequence>
<name>A0A656HD62_THINJ</name>
<keyword evidence="3" id="KW-1185">Reference proteome</keyword>
<dbReference type="SUPFAM" id="SSF109604">
    <property type="entry name" value="HD-domain/PDEase-like"/>
    <property type="match status" value="1"/>
</dbReference>
<gene>
    <name evidence="2" type="ORF">Thini_1776</name>
</gene>
<dbReference type="SMART" id="SM00471">
    <property type="entry name" value="HDc"/>
    <property type="match status" value="1"/>
</dbReference>
<dbReference type="AlphaFoldDB" id="A0A656HD62"/>
<protein>
    <submittedName>
        <fullName evidence="2">Metal dependent phosphohydrolase</fullName>
    </submittedName>
</protein>
<dbReference type="InterPro" id="IPR052020">
    <property type="entry name" value="Cyclic_di-GMP/3'3'-cGAMP_PDE"/>
</dbReference>
<dbReference type="GO" id="GO:0008081">
    <property type="term" value="F:phosphoric diester hydrolase activity"/>
    <property type="evidence" value="ECO:0007669"/>
    <property type="project" value="UniProtKB-ARBA"/>
</dbReference>
<dbReference type="CDD" id="cd00077">
    <property type="entry name" value="HDc"/>
    <property type="match status" value="1"/>
</dbReference>
<dbReference type="EMBL" id="JH651384">
    <property type="protein sequence ID" value="EIJ34357.1"/>
    <property type="molecule type" value="Genomic_DNA"/>
</dbReference>
<reference evidence="3" key="1">
    <citation type="journal article" date="2011" name="Stand. Genomic Sci.">
        <title>Genome sequence of the filamentous, gliding Thiothrix nivea neotype strain (JP2(T)).</title>
        <authorList>
            <person name="Lapidus A."/>
            <person name="Nolan M."/>
            <person name="Lucas S."/>
            <person name="Glavina Del Rio T."/>
            <person name="Tice H."/>
            <person name="Cheng J.F."/>
            <person name="Tapia R."/>
            <person name="Han C."/>
            <person name="Goodwin L."/>
            <person name="Pitluck S."/>
            <person name="Liolios K."/>
            <person name="Pagani I."/>
            <person name="Ivanova N."/>
            <person name="Huntemann M."/>
            <person name="Mavromatis K."/>
            <person name="Mikhailova N."/>
            <person name="Pati A."/>
            <person name="Chen A."/>
            <person name="Palaniappan K."/>
            <person name="Land M."/>
            <person name="Brambilla E.M."/>
            <person name="Rohde M."/>
            <person name="Abt B."/>
            <person name="Verbarg S."/>
            <person name="Goker M."/>
            <person name="Bristow J."/>
            <person name="Eisen J.A."/>
            <person name="Markowitz V."/>
            <person name="Hugenholtz P."/>
            <person name="Kyrpides N.C."/>
            <person name="Klenk H.P."/>
            <person name="Woyke T."/>
        </authorList>
    </citation>
    <scope>NUCLEOTIDE SEQUENCE [LARGE SCALE GENOMIC DNA]</scope>
    <source>
        <strain evidence="3">ATCC 35100 / DSM 5205 / JP2</strain>
    </source>
</reference>
<dbReference type="InterPro" id="IPR003607">
    <property type="entry name" value="HD/PDEase_dom"/>
</dbReference>
<dbReference type="PROSITE" id="PS51832">
    <property type="entry name" value="HD_GYP"/>
    <property type="match status" value="1"/>
</dbReference>
<keyword evidence="2" id="KW-0378">Hydrolase</keyword>
<accession>A0A656HD62</accession>
<proteinExistence type="predicted"/>
<dbReference type="Pfam" id="PF13487">
    <property type="entry name" value="HD_5"/>
    <property type="match status" value="1"/>
</dbReference>
<dbReference type="InterPro" id="IPR037522">
    <property type="entry name" value="HD_GYP_dom"/>
</dbReference>